<reference evidence="2 3" key="1">
    <citation type="submission" date="2023-10" db="EMBL/GenBank/DDBJ databases">
        <title>Chromosome-scale genome assembly provides insights into flower coloration mechanisms of Canna indica.</title>
        <authorList>
            <person name="Li C."/>
        </authorList>
    </citation>
    <scope>NUCLEOTIDE SEQUENCE [LARGE SCALE GENOMIC DNA]</scope>
    <source>
        <tissue evidence="2">Flower</tissue>
    </source>
</reference>
<keyword evidence="3" id="KW-1185">Reference proteome</keyword>
<name>A0AAQ3KT00_9LILI</name>
<proteinExistence type="predicted"/>
<accession>A0AAQ3KT00</accession>
<dbReference type="AlphaFoldDB" id="A0AAQ3KT00"/>
<evidence type="ECO:0000313" key="3">
    <source>
        <dbReference type="Proteomes" id="UP001327560"/>
    </source>
</evidence>
<evidence type="ECO:0000313" key="2">
    <source>
        <dbReference type="EMBL" id="WOL13999.1"/>
    </source>
</evidence>
<feature type="region of interest" description="Disordered" evidence="1">
    <location>
        <begin position="49"/>
        <end position="116"/>
    </location>
</feature>
<feature type="compositionally biased region" description="Basic residues" evidence="1">
    <location>
        <begin position="89"/>
        <end position="99"/>
    </location>
</feature>
<feature type="compositionally biased region" description="Basic residues" evidence="1">
    <location>
        <begin position="16"/>
        <end position="28"/>
    </location>
</feature>
<gene>
    <name evidence="2" type="ORF">Cni_G22779</name>
</gene>
<evidence type="ECO:0000256" key="1">
    <source>
        <dbReference type="SAM" id="MobiDB-lite"/>
    </source>
</evidence>
<protein>
    <submittedName>
        <fullName evidence="2">Uncharacterized protein</fullName>
    </submittedName>
</protein>
<dbReference type="Proteomes" id="UP001327560">
    <property type="component" value="Chromosome 7"/>
</dbReference>
<sequence>MRRAQMLKKPNQTEARRRHPTSISHHPRGFISATVLRIVFPLGNLSNSKRHRGWVGASDRRGRAGASDCRGRVGVGNHRGQARASDRRGRARAGNRRGRAGADNRRGRTGASDRRVAAAPAVVTRSCPLASLQLAAPFGGGRSVCLGTQVEFSEGMDLWDIY</sequence>
<feature type="region of interest" description="Disordered" evidence="1">
    <location>
        <begin position="1"/>
        <end position="28"/>
    </location>
</feature>
<organism evidence="2 3">
    <name type="scientific">Canna indica</name>
    <name type="common">Indian-shot</name>
    <dbReference type="NCBI Taxonomy" id="4628"/>
    <lineage>
        <taxon>Eukaryota</taxon>
        <taxon>Viridiplantae</taxon>
        <taxon>Streptophyta</taxon>
        <taxon>Embryophyta</taxon>
        <taxon>Tracheophyta</taxon>
        <taxon>Spermatophyta</taxon>
        <taxon>Magnoliopsida</taxon>
        <taxon>Liliopsida</taxon>
        <taxon>Zingiberales</taxon>
        <taxon>Cannaceae</taxon>
        <taxon>Canna</taxon>
    </lineage>
</organism>
<feature type="compositionally biased region" description="Basic and acidic residues" evidence="1">
    <location>
        <begin position="100"/>
        <end position="116"/>
    </location>
</feature>
<dbReference type="EMBL" id="CP136896">
    <property type="protein sequence ID" value="WOL13999.1"/>
    <property type="molecule type" value="Genomic_DNA"/>
</dbReference>